<reference evidence="1" key="1">
    <citation type="submission" date="2022-08" db="UniProtKB">
        <authorList>
            <consortium name="EnsemblMetazoa"/>
        </authorList>
    </citation>
    <scope>IDENTIFICATION</scope>
    <source>
        <strain evidence="1">EBRO</strain>
    </source>
</reference>
<dbReference type="EnsemblMetazoa" id="AATE005331-RA">
    <property type="protein sequence ID" value="AATE005331-PA.1"/>
    <property type="gene ID" value="AATE005331"/>
</dbReference>
<organism evidence="1">
    <name type="scientific">Anopheles atroparvus</name>
    <name type="common">European mosquito</name>
    <dbReference type="NCBI Taxonomy" id="41427"/>
    <lineage>
        <taxon>Eukaryota</taxon>
        <taxon>Metazoa</taxon>
        <taxon>Ecdysozoa</taxon>
        <taxon>Arthropoda</taxon>
        <taxon>Hexapoda</taxon>
        <taxon>Insecta</taxon>
        <taxon>Pterygota</taxon>
        <taxon>Neoptera</taxon>
        <taxon>Endopterygota</taxon>
        <taxon>Diptera</taxon>
        <taxon>Nematocera</taxon>
        <taxon>Culicoidea</taxon>
        <taxon>Culicidae</taxon>
        <taxon>Anophelinae</taxon>
        <taxon>Anopheles</taxon>
    </lineage>
</organism>
<proteinExistence type="predicted"/>
<accession>A0A182ITR4</accession>
<protein>
    <submittedName>
        <fullName evidence="1">Uncharacterized protein</fullName>
    </submittedName>
</protein>
<dbReference type="VEuPathDB" id="VectorBase:AATE005331"/>
<evidence type="ECO:0000313" key="1">
    <source>
        <dbReference type="EnsemblMetazoa" id="AATE005331-PA.1"/>
    </source>
</evidence>
<sequence length="110" mass="12254">MCEQVASLMNSKSSEAPVSRYAQICSFLLHLKVLMGYTVYNYISEHFVTVFLRGLFCSLRELEEDSGQRDGAGQNRSTVNRLVQGTSARYSSGKDALQNDINRIVGRVGL</sequence>
<dbReference type="AlphaFoldDB" id="A0A182ITR4"/>
<name>A0A182ITR4_ANOAO</name>